<dbReference type="EMBL" id="DVMR01000017">
    <property type="protein sequence ID" value="HIU43004.1"/>
    <property type="molecule type" value="Genomic_DNA"/>
</dbReference>
<evidence type="ECO:0000313" key="10">
    <source>
        <dbReference type="Proteomes" id="UP000824073"/>
    </source>
</evidence>
<comment type="subcellular location">
    <subcellularLocation>
        <location evidence="1 5">Cytoplasm</location>
    </subcellularLocation>
</comment>
<dbReference type="GO" id="GO:0005737">
    <property type="term" value="C:cytoplasm"/>
    <property type="evidence" value="ECO:0007669"/>
    <property type="project" value="UniProtKB-SubCell"/>
</dbReference>
<evidence type="ECO:0000313" key="9">
    <source>
        <dbReference type="EMBL" id="HIU43004.1"/>
    </source>
</evidence>
<dbReference type="Pfam" id="PF02631">
    <property type="entry name" value="RecX_HTH2"/>
    <property type="match status" value="1"/>
</dbReference>
<evidence type="ECO:0000259" key="8">
    <source>
        <dbReference type="Pfam" id="PF21982"/>
    </source>
</evidence>
<reference evidence="9" key="1">
    <citation type="submission" date="2020-10" db="EMBL/GenBank/DDBJ databases">
        <authorList>
            <person name="Gilroy R."/>
        </authorList>
    </citation>
    <scope>NUCLEOTIDE SEQUENCE</scope>
    <source>
        <strain evidence="9">CHK191-8634</strain>
    </source>
</reference>
<feature type="domain" description="RecX third three-helical" evidence="7">
    <location>
        <begin position="104"/>
        <end position="144"/>
    </location>
</feature>
<sequence length="154" mass="17753">MSEQSRKKAVERAANVLSLRPYSRAGLYRRLIEKGVEADDAAYAVDRLTELRLLDDLQYAQDVCRSCRSKGWGAVRVRQELRRRGVDEECIEQALDGFEPDGDKLRRFIRARLGDQMPDRAALRRVSDGLYRRGFSWDEINEAINACLEEMGEQ</sequence>
<evidence type="ECO:0000256" key="1">
    <source>
        <dbReference type="ARBA" id="ARBA00004496"/>
    </source>
</evidence>
<dbReference type="PANTHER" id="PTHR33602">
    <property type="entry name" value="REGULATORY PROTEIN RECX FAMILY PROTEIN"/>
    <property type="match status" value="1"/>
</dbReference>
<dbReference type="InterPro" id="IPR053926">
    <property type="entry name" value="RecX_HTH_1st"/>
</dbReference>
<dbReference type="GO" id="GO:0006282">
    <property type="term" value="P:regulation of DNA repair"/>
    <property type="evidence" value="ECO:0007669"/>
    <property type="project" value="UniProtKB-UniRule"/>
</dbReference>
<feature type="domain" description="RecX first three-helical" evidence="8">
    <location>
        <begin position="9"/>
        <end position="48"/>
    </location>
</feature>
<accession>A0A9D1IVX4</accession>
<dbReference type="Proteomes" id="UP000824073">
    <property type="component" value="Unassembled WGS sequence"/>
</dbReference>
<evidence type="ECO:0000259" key="6">
    <source>
        <dbReference type="Pfam" id="PF02631"/>
    </source>
</evidence>
<dbReference type="Gene3D" id="1.10.10.10">
    <property type="entry name" value="Winged helix-like DNA-binding domain superfamily/Winged helix DNA-binding domain"/>
    <property type="match status" value="3"/>
</dbReference>
<evidence type="ECO:0000256" key="3">
    <source>
        <dbReference type="ARBA" id="ARBA00018111"/>
    </source>
</evidence>
<dbReference type="InterPro" id="IPR003783">
    <property type="entry name" value="Regulatory_RecX"/>
</dbReference>
<dbReference type="Pfam" id="PF21981">
    <property type="entry name" value="RecX_HTH3"/>
    <property type="match status" value="1"/>
</dbReference>
<gene>
    <name evidence="5" type="primary">recX</name>
    <name evidence="9" type="ORF">IAB67_01760</name>
</gene>
<comment type="similarity">
    <text evidence="2 5">Belongs to the RecX family.</text>
</comment>
<name>A0A9D1IVX4_9CLOT</name>
<comment type="function">
    <text evidence="5">Modulates RecA activity.</text>
</comment>
<evidence type="ECO:0000256" key="2">
    <source>
        <dbReference type="ARBA" id="ARBA00009695"/>
    </source>
</evidence>
<evidence type="ECO:0000259" key="7">
    <source>
        <dbReference type="Pfam" id="PF21981"/>
    </source>
</evidence>
<feature type="domain" description="RecX second three-helical" evidence="6">
    <location>
        <begin position="55"/>
        <end position="95"/>
    </location>
</feature>
<comment type="caution">
    <text evidence="9">The sequence shown here is derived from an EMBL/GenBank/DDBJ whole genome shotgun (WGS) entry which is preliminary data.</text>
</comment>
<dbReference type="HAMAP" id="MF_01114">
    <property type="entry name" value="RecX"/>
    <property type="match status" value="1"/>
</dbReference>
<dbReference type="InterPro" id="IPR053925">
    <property type="entry name" value="RecX_HTH_3rd"/>
</dbReference>
<dbReference type="Pfam" id="PF21982">
    <property type="entry name" value="RecX_HTH1"/>
    <property type="match status" value="1"/>
</dbReference>
<evidence type="ECO:0000256" key="4">
    <source>
        <dbReference type="ARBA" id="ARBA00022490"/>
    </source>
</evidence>
<dbReference type="PANTHER" id="PTHR33602:SF1">
    <property type="entry name" value="REGULATORY PROTEIN RECX FAMILY PROTEIN"/>
    <property type="match status" value="1"/>
</dbReference>
<keyword evidence="4 5" id="KW-0963">Cytoplasm</keyword>
<protein>
    <recommendedName>
        <fullName evidence="3 5">Regulatory protein RecX</fullName>
    </recommendedName>
</protein>
<dbReference type="AlphaFoldDB" id="A0A9D1IVX4"/>
<evidence type="ECO:0000256" key="5">
    <source>
        <dbReference type="HAMAP-Rule" id="MF_01114"/>
    </source>
</evidence>
<proteinExistence type="inferred from homology"/>
<reference evidence="9" key="2">
    <citation type="journal article" date="2021" name="PeerJ">
        <title>Extensive microbial diversity within the chicken gut microbiome revealed by metagenomics and culture.</title>
        <authorList>
            <person name="Gilroy R."/>
            <person name="Ravi A."/>
            <person name="Getino M."/>
            <person name="Pursley I."/>
            <person name="Horton D.L."/>
            <person name="Alikhan N.F."/>
            <person name="Baker D."/>
            <person name="Gharbi K."/>
            <person name="Hall N."/>
            <person name="Watson M."/>
            <person name="Adriaenssens E.M."/>
            <person name="Foster-Nyarko E."/>
            <person name="Jarju S."/>
            <person name="Secka A."/>
            <person name="Antonio M."/>
            <person name="Oren A."/>
            <person name="Chaudhuri R.R."/>
            <person name="La Ragione R."/>
            <person name="Hildebrand F."/>
            <person name="Pallen M.J."/>
        </authorList>
    </citation>
    <scope>NUCLEOTIDE SEQUENCE</scope>
    <source>
        <strain evidence="9">CHK191-8634</strain>
    </source>
</reference>
<organism evidence="9 10">
    <name type="scientific">Candidatus Ventrousia excrementavium</name>
    <dbReference type="NCBI Taxonomy" id="2840961"/>
    <lineage>
        <taxon>Bacteria</taxon>
        <taxon>Bacillati</taxon>
        <taxon>Bacillota</taxon>
        <taxon>Clostridia</taxon>
        <taxon>Eubacteriales</taxon>
        <taxon>Clostridiaceae</taxon>
        <taxon>Clostridiaceae incertae sedis</taxon>
        <taxon>Candidatus Ventrousia</taxon>
    </lineage>
</organism>
<dbReference type="InterPro" id="IPR036388">
    <property type="entry name" value="WH-like_DNA-bd_sf"/>
</dbReference>
<dbReference type="InterPro" id="IPR053924">
    <property type="entry name" value="RecX_HTH_2nd"/>
</dbReference>